<dbReference type="Proteomes" id="UP000800094">
    <property type="component" value="Unassembled WGS sequence"/>
</dbReference>
<evidence type="ECO:0000313" key="1">
    <source>
        <dbReference type="EMBL" id="KAF2250988.1"/>
    </source>
</evidence>
<dbReference type="GeneID" id="54574746"/>
<gene>
    <name evidence="1" type="ORF">BU26DRAFT_274296</name>
</gene>
<accession>A0A6A6ILN9</accession>
<dbReference type="AlphaFoldDB" id="A0A6A6ILN9"/>
<organism evidence="1 2">
    <name type="scientific">Trematosphaeria pertusa</name>
    <dbReference type="NCBI Taxonomy" id="390896"/>
    <lineage>
        <taxon>Eukaryota</taxon>
        <taxon>Fungi</taxon>
        <taxon>Dikarya</taxon>
        <taxon>Ascomycota</taxon>
        <taxon>Pezizomycotina</taxon>
        <taxon>Dothideomycetes</taxon>
        <taxon>Pleosporomycetidae</taxon>
        <taxon>Pleosporales</taxon>
        <taxon>Massarineae</taxon>
        <taxon>Trematosphaeriaceae</taxon>
        <taxon>Trematosphaeria</taxon>
    </lineage>
</organism>
<proteinExistence type="predicted"/>
<reference evidence="1" key="1">
    <citation type="journal article" date="2020" name="Stud. Mycol.">
        <title>101 Dothideomycetes genomes: a test case for predicting lifestyles and emergence of pathogens.</title>
        <authorList>
            <person name="Haridas S."/>
            <person name="Albert R."/>
            <person name="Binder M."/>
            <person name="Bloem J."/>
            <person name="Labutti K."/>
            <person name="Salamov A."/>
            <person name="Andreopoulos B."/>
            <person name="Baker S."/>
            <person name="Barry K."/>
            <person name="Bills G."/>
            <person name="Bluhm B."/>
            <person name="Cannon C."/>
            <person name="Castanera R."/>
            <person name="Culley D."/>
            <person name="Daum C."/>
            <person name="Ezra D."/>
            <person name="Gonzalez J."/>
            <person name="Henrissat B."/>
            <person name="Kuo A."/>
            <person name="Liang C."/>
            <person name="Lipzen A."/>
            <person name="Lutzoni F."/>
            <person name="Magnuson J."/>
            <person name="Mondo S."/>
            <person name="Nolan M."/>
            <person name="Ohm R."/>
            <person name="Pangilinan J."/>
            <person name="Park H.-J."/>
            <person name="Ramirez L."/>
            <person name="Alfaro M."/>
            <person name="Sun H."/>
            <person name="Tritt A."/>
            <person name="Yoshinaga Y."/>
            <person name="Zwiers L.-H."/>
            <person name="Turgeon B."/>
            <person name="Goodwin S."/>
            <person name="Spatafora J."/>
            <person name="Crous P."/>
            <person name="Grigoriev I."/>
        </authorList>
    </citation>
    <scope>NUCLEOTIDE SEQUENCE</scope>
    <source>
        <strain evidence="1">CBS 122368</strain>
    </source>
</reference>
<sequence>MHFFTTFAFFPTLLTTFSILDRLVFSFDFAADFLDCLLNPSLLLLLAFVQRLPTSRPWQHGLDIFPGLHLYGAHQAEKSFHPRCTLL</sequence>
<dbReference type="RefSeq" id="XP_033685992.1">
    <property type="nucleotide sequence ID" value="XM_033821416.1"/>
</dbReference>
<keyword evidence="2" id="KW-1185">Reference proteome</keyword>
<dbReference type="EMBL" id="ML987193">
    <property type="protein sequence ID" value="KAF2250988.1"/>
    <property type="molecule type" value="Genomic_DNA"/>
</dbReference>
<evidence type="ECO:0000313" key="2">
    <source>
        <dbReference type="Proteomes" id="UP000800094"/>
    </source>
</evidence>
<protein>
    <submittedName>
        <fullName evidence="1">Uncharacterized protein</fullName>
    </submittedName>
</protein>
<name>A0A6A6ILN9_9PLEO</name>